<dbReference type="InterPro" id="IPR051310">
    <property type="entry name" value="MCP_chemotaxis"/>
</dbReference>
<evidence type="ECO:0000256" key="3">
    <source>
        <dbReference type="PROSITE-ProRule" id="PRU00284"/>
    </source>
</evidence>
<name>A0A2T6KB77_9RHOB</name>
<dbReference type="PANTHER" id="PTHR43531:SF11">
    <property type="entry name" value="METHYL-ACCEPTING CHEMOTAXIS PROTEIN 3"/>
    <property type="match status" value="1"/>
</dbReference>
<protein>
    <submittedName>
        <fullName evidence="6">Methyl-accepting chemotaxis protein</fullName>
    </submittedName>
</protein>
<reference evidence="6 7" key="1">
    <citation type="submission" date="2018-04" db="EMBL/GenBank/DDBJ databases">
        <title>Genomic Encyclopedia of Archaeal and Bacterial Type Strains, Phase II (KMG-II): from individual species to whole genera.</title>
        <authorList>
            <person name="Goeker M."/>
        </authorList>
    </citation>
    <scope>NUCLEOTIDE SEQUENCE [LARGE SCALE GENOMIC DNA]</scope>
    <source>
        <strain evidence="6 7">DSM 29955</strain>
    </source>
</reference>
<dbReference type="Gene3D" id="1.10.490.10">
    <property type="entry name" value="Globins"/>
    <property type="match status" value="1"/>
</dbReference>
<dbReference type="SMART" id="SM00283">
    <property type="entry name" value="MA"/>
    <property type="match status" value="1"/>
</dbReference>
<dbReference type="GO" id="GO:0020037">
    <property type="term" value="F:heme binding"/>
    <property type="evidence" value="ECO:0007669"/>
    <property type="project" value="InterPro"/>
</dbReference>
<dbReference type="PRINTS" id="PR00260">
    <property type="entry name" value="CHEMTRNSDUCR"/>
</dbReference>
<dbReference type="PANTHER" id="PTHR43531">
    <property type="entry name" value="PROTEIN ICFG"/>
    <property type="match status" value="1"/>
</dbReference>
<dbReference type="InterPro" id="IPR044398">
    <property type="entry name" value="Globin-sensor_dom"/>
</dbReference>
<dbReference type="Proteomes" id="UP000244523">
    <property type="component" value="Unassembled WGS sequence"/>
</dbReference>
<dbReference type="CDD" id="cd01068">
    <property type="entry name" value="globin_sensor"/>
    <property type="match status" value="1"/>
</dbReference>
<dbReference type="GO" id="GO:0006935">
    <property type="term" value="P:chemotaxis"/>
    <property type="evidence" value="ECO:0007669"/>
    <property type="project" value="UniProtKB-KW"/>
</dbReference>
<gene>
    <name evidence="6" type="ORF">C8N45_11148</name>
</gene>
<evidence type="ECO:0000259" key="5">
    <source>
        <dbReference type="PROSITE" id="PS50111"/>
    </source>
</evidence>
<dbReference type="Gene3D" id="1.10.287.950">
    <property type="entry name" value="Methyl-accepting chemotaxis protein"/>
    <property type="match status" value="1"/>
</dbReference>
<dbReference type="SUPFAM" id="SSF58104">
    <property type="entry name" value="Methyl-accepting chemotaxis protein (MCP) signaling domain"/>
    <property type="match status" value="1"/>
</dbReference>
<dbReference type="InterPro" id="IPR012292">
    <property type="entry name" value="Globin/Proto"/>
</dbReference>
<dbReference type="GO" id="GO:0004888">
    <property type="term" value="F:transmembrane signaling receptor activity"/>
    <property type="evidence" value="ECO:0007669"/>
    <property type="project" value="InterPro"/>
</dbReference>
<comment type="caution">
    <text evidence="6">The sequence shown here is derived from an EMBL/GenBank/DDBJ whole genome shotgun (WGS) entry which is preliminary data.</text>
</comment>
<keyword evidence="7" id="KW-1185">Reference proteome</keyword>
<feature type="region of interest" description="Disordered" evidence="4">
    <location>
        <begin position="261"/>
        <end position="282"/>
    </location>
</feature>
<sequence length="487" mass="52880">MQNELKKKLDQFDLNDCNYLKEVGRHLLPQLQSVLSRFYERALKDPETTKFFASKDRVDAARSAQHKHWERLLSGDFGSEYVASVERIGRTHARINLPLDTYLSAYACAASHLTELLMEKLSGGLFRRKKRNSSKIVSALQRALLLDIERVVDITFTVWGEEQKKAFDALDSAIMELANGNLAHVIAGPDESDYPVRYDAVRVKFNAATSQLGEVIENLVISMSDLRSMIAEITQATDELSRRTVSQAASLEETAAALSQLTESVSSSSENTKATNEVGRKAQGEVTEGAALIGNTADAMHTIQSSSDSISQITVLIDDVAFQTNLLALNAGVEAARAGEAGKGFAVVASEVRSLAVRTSDAARDIKKLIEESGATVGQGVALIEKAKTTFADIVTRFEEVSDLTGNVAAASVEQSQGLSEINVAIAEMDKITQMNAGMVEKTILAMQTMENKSTELQDLVSNLRYAGSEHDADQSFERAARAGHAA</sequence>
<dbReference type="PROSITE" id="PS50111">
    <property type="entry name" value="CHEMOTAXIS_TRANSDUC_2"/>
    <property type="match status" value="1"/>
</dbReference>
<dbReference type="GO" id="GO:0016020">
    <property type="term" value="C:membrane"/>
    <property type="evidence" value="ECO:0007669"/>
    <property type="project" value="InterPro"/>
</dbReference>
<dbReference type="Pfam" id="PF11563">
    <property type="entry name" value="Protoglobin"/>
    <property type="match status" value="1"/>
</dbReference>
<dbReference type="InterPro" id="IPR004090">
    <property type="entry name" value="Chemotax_Me-accpt_rcpt"/>
</dbReference>
<dbReference type="GO" id="GO:0007165">
    <property type="term" value="P:signal transduction"/>
    <property type="evidence" value="ECO:0007669"/>
    <property type="project" value="UniProtKB-KW"/>
</dbReference>
<evidence type="ECO:0000256" key="2">
    <source>
        <dbReference type="ARBA" id="ARBA00029447"/>
    </source>
</evidence>
<comment type="similarity">
    <text evidence="2">Belongs to the methyl-accepting chemotaxis (MCP) protein family.</text>
</comment>
<organism evidence="6 7">
    <name type="scientific">Yoonia sediminilitoris</name>
    <dbReference type="NCBI Taxonomy" id="1286148"/>
    <lineage>
        <taxon>Bacteria</taxon>
        <taxon>Pseudomonadati</taxon>
        <taxon>Pseudomonadota</taxon>
        <taxon>Alphaproteobacteria</taxon>
        <taxon>Rhodobacterales</taxon>
        <taxon>Paracoccaceae</taxon>
        <taxon>Yoonia</taxon>
    </lineage>
</organism>
<proteinExistence type="inferred from homology"/>
<dbReference type="SUPFAM" id="SSF46458">
    <property type="entry name" value="Globin-like"/>
    <property type="match status" value="1"/>
</dbReference>
<evidence type="ECO:0000256" key="4">
    <source>
        <dbReference type="SAM" id="MobiDB-lite"/>
    </source>
</evidence>
<dbReference type="GO" id="GO:0019825">
    <property type="term" value="F:oxygen binding"/>
    <property type="evidence" value="ECO:0007669"/>
    <property type="project" value="InterPro"/>
</dbReference>
<keyword evidence="3" id="KW-0807">Transducer</keyword>
<evidence type="ECO:0000313" key="6">
    <source>
        <dbReference type="EMBL" id="PUB12071.1"/>
    </source>
</evidence>
<dbReference type="AlphaFoldDB" id="A0A2T6KB77"/>
<evidence type="ECO:0000256" key="1">
    <source>
        <dbReference type="ARBA" id="ARBA00022500"/>
    </source>
</evidence>
<accession>A0A2T6KB77</accession>
<feature type="domain" description="Methyl-accepting transducer" evidence="5">
    <location>
        <begin position="222"/>
        <end position="451"/>
    </location>
</feature>
<dbReference type="RefSeq" id="WP_211095482.1">
    <property type="nucleotide sequence ID" value="NZ_QBUD01000011.1"/>
</dbReference>
<dbReference type="InterPro" id="IPR004089">
    <property type="entry name" value="MCPsignal_dom"/>
</dbReference>
<dbReference type="EMBL" id="QBUD01000011">
    <property type="protein sequence ID" value="PUB12071.1"/>
    <property type="molecule type" value="Genomic_DNA"/>
</dbReference>
<dbReference type="InterPro" id="IPR009050">
    <property type="entry name" value="Globin-like_sf"/>
</dbReference>
<keyword evidence="1" id="KW-0145">Chemotaxis</keyword>
<dbReference type="InterPro" id="IPR039379">
    <property type="entry name" value="Protoglobin_sensor_dom"/>
</dbReference>
<dbReference type="Pfam" id="PF00015">
    <property type="entry name" value="MCPsignal"/>
    <property type="match status" value="1"/>
</dbReference>
<evidence type="ECO:0000313" key="7">
    <source>
        <dbReference type="Proteomes" id="UP000244523"/>
    </source>
</evidence>